<evidence type="ECO:0000313" key="3">
    <source>
        <dbReference type="EnsemblMetazoa" id="SMAR000251-PA"/>
    </source>
</evidence>
<dbReference type="Pfam" id="PF21787">
    <property type="entry name" value="TNP-like_RNaseH_N"/>
    <property type="match status" value="1"/>
</dbReference>
<evidence type="ECO:0000313" key="4">
    <source>
        <dbReference type="Proteomes" id="UP000014500"/>
    </source>
</evidence>
<accession>T1IHD8</accession>
<evidence type="ECO:0000256" key="1">
    <source>
        <dbReference type="SAM" id="SignalP"/>
    </source>
</evidence>
<sequence length="74" mass="7577">SAAGATPGSILAKLLIQCITLLENSSATCITLLENSSATVNAIICDGASTNKSMLSQLGIHGKKENFSLENALI</sequence>
<dbReference type="InterPro" id="IPR048365">
    <property type="entry name" value="TNP-like_RNaseH_N"/>
</dbReference>
<reference evidence="3" key="2">
    <citation type="submission" date="2015-02" db="UniProtKB">
        <authorList>
            <consortium name="EnsemblMetazoa"/>
        </authorList>
    </citation>
    <scope>IDENTIFICATION</scope>
</reference>
<dbReference type="HOGENOM" id="CLU_2695024_0_0_1"/>
<keyword evidence="4" id="KW-1185">Reference proteome</keyword>
<proteinExistence type="predicted"/>
<feature type="chain" id="PRO_5004578526" description="Transposable element P transposase-like RNase H domain-containing protein" evidence="1">
    <location>
        <begin position="28"/>
        <end position="74"/>
    </location>
</feature>
<reference evidence="4" key="1">
    <citation type="submission" date="2011-05" db="EMBL/GenBank/DDBJ databases">
        <authorList>
            <person name="Richards S.R."/>
            <person name="Qu J."/>
            <person name="Jiang H."/>
            <person name="Jhangiani S.N."/>
            <person name="Agravi P."/>
            <person name="Goodspeed R."/>
            <person name="Gross S."/>
            <person name="Mandapat C."/>
            <person name="Jackson L."/>
            <person name="Mathew T."/>
            <person name="Pu L."/>
            <person name="Thornton R."/>
            <person name="Saada N."/>
            <person name="Wilczek-Boney K.B."/>
            <person name="Lee S."/>
            <person name="Kovar C."/>
            <person name="Wu Y."/>
            <person name="Scherer S.E."/>
            <person name="Worley K.C."/>
            <person name="Muzny D.M."/>
            <person name="Gibbs R."/>
        </authorList>
    </citation>
    <scope>NUCLEOTIDE SEQUENCE</scope>
    <source>
        <strain evidence="4">Brora</strain>
    </source>
</reference>
<feature type="signal peptide" evidence="1">
    <location>
        <begin position="1"/>
        <end position="27"/>
    </location>
</feature>
<evidence type="ECO:0000259" key="2">
    <source>
        <dbReference type="Pfam" id="PF21787"/>
    </source>
</evidence>
<dbReference type="EMBL" id="JH429886">
    <property type="status" value="NOT_ANNOTATED_CDS"/>
    <property type="molecule type" value="Genomic_DNA"/>
</dbReference>
<dbReference type="EnsemblMetazoa" id="SMAR000251-RA">
    <property type="protein sequence ID" value="SMAR000251-PA"/>
    <property type="gene ID" value="SMAR000251"/>
</dbReference>
<dbReference type="Proteomes" id="UP000014500">
    <property type="component" value="Unassembled WGS sequence"/>
</dbReference>
<protein>
    <recommendedName>
        <fullName evidence="2">Transposable element P transposase-like RNase H domain-containing protein</fullName>
    </recommendedName>
</protein>
<dbReference type="PhylomeDB" id="T1IHD8"/>
<name>T1IHD8_STRMM</name>
<keyword evidence="1" id="KW-0732">Signal</keyword>
<organism evidence="3 4">
    <name type="scientific">Strigamia maritima</name>
    <name type="common">European centipede</name>
    <name type="synonym">Geophilus maritimus</name>
    <dbReference type="NCBI Taxonomy" id="126957"/>
    <lineage>
        <taxon>Eukaryota</taxon>
        <taxon>Metazoa</taxon>
        <taxon>Ecdysozoa</taxon>
        <taxon>Arthropoda</taxon>
        <taxon>Myriapoda</taxon>
        <taxon>Chilopoda</taxon>
        <taxon>Pleurostigmophora</taxon>
        <taxon>Geophilomorpha</taxon>
        <taxon>Linotaeniidae</taxon>
        <taxon>Strigamia</taxon>
    </lineage>
</organism>
<feature type="domain" description="Transposable element P transposase-like RNase H" evidence="2">
    <location>
        <begin position="28"/>
        <end position="59"/>
    </location>
</feature>
<dbReference type="AlphaFoldDB" id="T1IHD8"/>